<organism evidence="5 6">
    <name type="scientific">Pichia californica</name>
    <dbReference type="NCBI Taxonomy" id="460514"/>
    <lineage>
        <taxon>Eukaryota</taxon>
        <taxon>Fungi</taxon>
        <taxon>Dikarya</taxon>
        <taxon>Ascomycota</taxon>
        <taxon>Saccharomycotina</taxon>
        <taxon>Pichiomycetes</taxon>
        <taxon>Pichiales</taxon>
        <taxon>Pichiaceae</taxon>
        <taxon>Pichia</taxon>
    </lineage>
</organism>
<evidence type="ECO:0000313" key="6">
    <source>
        <dbReference type="Proteomes" id="UP000697127"/>
    </source>
</evidence>
<dbReference type="OrthoDB" id="258495at2759"/>
<evidence type="ECO:0000256" key="4">
    <source>
        <dbReference type="PIRNR" id="PIRNR000962"/>
    </source>
</evidence>
<keyword evidence="1 4" id="KW-0378">Hydrolase</keyword>
<dbReference type="PRINTS" id="PR00388">
    <property type="entry name" value="PDIESTERASE2"/>
</dbReference>
<dbReference type="PANTHER" id="PTHR28283:SF1">
    <property type="entry name" value="3',5'-CYCLIC-NUCLEOTIDE PHOSPHODIESTERASE 1"/>
    <property type="match status" value="1"/>
</dbReference>
<proteinExistence type="inferred from homology"/>
<dbReference type="Pfam" id="PF02112">
    <property type="entry name" value="PDEase_II"/>
    <property type="match status" value="1"/>
</dbReference>
<evidence type="ECO:0000256" key="2">
    <source>
        <dbReference type="ARBA" id="ARBA00023149"/>
    </source>
</evidence>
<dbReference type="GO" id="GO:0006198">
    <property type="term" value="P:cAMP catabolic process"/>
    <property type="evidence" value="ECO:0007669"/>
    <property type="project" value="UniProtKB-UniRule"/>
</dbReference>
<dbReference type="InterPro" id="IPR024225">
    <property type="entry name" value="cAMP-PdiesteraseII_CS"/>
</dbReference>
<dbReference type="PROSITE" id="PS00607">
    <property type="entry name" value="PDEASE_II"/>
    <property type="match status" value="1"/>
</dbReference>
<dbReference type="Gene3D" id="3.60.15.10">
    <property type="entry name" value="Ribonuclease Z/Hydroxyacylglutathione hydrolase-like"/>
    <property type="match status" value="1"/>
</dbReference>
<dbReference type="Proteomes" id="UP000697127">
    <property type="component" value="Unassembled WGS sequence"/>
</dbReference>
<gene>
    <name evidence="5" type="primary">PDE1</name>
    <name evidence="5" type="ORF">C6P40_003785</name>
</gene>
<dbReference type="SUPFAM" id="SSF56281">
    <property type="entry name" value="Metallo-hydrolase/oxidoreductase"/>
    <property type="match status" value="1"/>
</dbReference>
<name>A0A9P7BE00_9ASCO</name>
<dbReference type="CDD" id="cd07735">
    <property type="entry name" value="class_II_PDE_MBL-fold"/>
    <property type="match status" value="1"/>
</dbReference>
<dbReference type="AlphaFoldDB" id="A0A9P7BE00"/>
<protein>
    <submittedName>
        <fullName evidence="5">3',5'-cyclic-nucleotide phosphodiesterase pde1</fullName>
    </submittedName>
</protein>
<comment type="similarity">
    <text evidence="3 4">Belongs to the cyclic nucleotide phosphodiesterase class-II family.</text>
</comment>
<dbReference type="GO" id="GO:1902660">
    <property type="term" value="P:negative regulation of glucose mediated signaling pathway"/>
    <property type="evidence" value="ECO:0007669"/>
    <property type="project" value="TreeGrafter"/>
</dbReference>
<dbReference type="InterPro" id="IPR036866">
    <property type="entry name" value="RibonucZ/Hydroxyglut_hydro"/>
</dbReference>
<dbReference type="EMBL" id="PUHW01000444">
    <property type="protein sequence ID" value="KAG0686570.1"/>
    <property type="molecule type" value="Genomic_DNA"/>
</dbReference>
<dbReference type="GO" id="GO:0004115">
    <property type="term" value="F:3',5'-cyclic-AMP phosphodiesterase activity"/>
    <property type="evidence" value="ECO:0007669"/>
    <property type="project" value="UniProtKB-UniRule"/>
</dbReference>
<reference evidence="5" key="1">
    <citation type="submission" date="2020-11" db="EMBL/GenBank/DDBJ databases">
        <title>Kefir isolates.</title>
        <authorList>
            <person name="Marcisauskas S."/>
            <person name="Kim Y."/>
            <person name="Blasche S."/>
        </authorList>
    </citation>
    <scope>NUCLEOTIDE SEQUENCE</scope>
    <source>
        <strain evidence="5">Olga-1</strain>
    </source>
</reference>
<dbReference type="PANTHER" id="PTHR28283">
    <property type="entry name" value="3',5'-CYCLIC-NUCLEOTIDE PHOSPHODIESTERASE 1"/>
    <property type="match status" value="1"/>
</dbReference>
<sequence length="390" mass="43841">MPKNKKHFELTILGCSGGPISGKTCSFLIKPTDINYNSILNGDNDSFLAIDAGTGLSAIVDILKACENDSYLKSSYLLDLYSNPTSNGEKSVSDLISTYINTKNLSLTTPFDKINFKNQSHFQIGDKLLNSINAYLITHSHLDHVSSLIINSPAFTQPKKVFGLNSTIDSIKDNLFNSLVWPDLVSMGIVSLNPIQNNKINNNISKRYEVTPFKISHGIKSGDERYISTAFLLNDTKFDYSILFFGDVETDLISNCNYNLIIWKYIAPMILQDKFSSIIIECSTIDKPPPLFGHMIPSYLIYELTVLRKICIDSKDESIKLKNLKANDPLYINATYQPLQDLNVIIIHVKETLEDVNPRYLILNKLNELNKEFNLKINFTVALSGLSFVL</sequence>
<dbReference type="GO" id="GO:0047555">
    <property type="term" value="F:3',5'-cyclic-GMP phosphodiesterase activity"/>
    <property type="evidence" value="ECO:0007669"/>
    <property type="project" value="TreeGrafter"/>
</dbReference>
<accession>A0A9P7BE00</accession>
<evidence type="ECO:0000256" key="1">
    <source>
        <dbReference type="ARBA" id="ARBA00022801"/>
    </source>
</evidence>
<evidence type="ECO:0000313" key="5">
    <source>
        <dbReference type="EMBL" id="KAG0686570.1"/>
    </source>
</evidence>
<dbReference type="InterPro" id="IPR000396">
    <property type="entry name" value="Pdiesterase2"/>
</dbReference>
<dbReference type="PIRSF" id="PIRSF000962">
    <property type="entry name" value="Cyc_nuc_PDEase"/>
    <property type="match status" value="1"/>
</dbReference>
<keyword evidence="2 4" id="KW-0114">cAMP</keyword>
<evidence type="ECO:0000256" key="3">
    <source>
        <dbReference type="ARBA" id="ARBA00025762"/>
    </source>
</evidence>
<keyword evidence="6" id="KW-1185">Reference proteome</keyword>
<comment type="caution">
    <text evidence="5">The sequence shown here is derived from an EMBL/GenBank/DDBJ whole genome shotgun (WGS) entry which is preliminary data.</text>
</comment>